<keyword evidence="2" id="KW-1185">Reference proteome</keyword>
<organism evidence="1 2">
    <name type="scientific">Glycomyces endophyticus</name>
    <dbReference type="NCBI Taxonomy" id="480996"/>
    <lineage>
        <taxon>Bacteria</taxon>
        <taxon>Bacillati</taxon>
        <taxon>Actinomycetota</taxon>
        <taxon>Actinomycetes</taxon>
        <taxon>Glycomycetales</taxon>
        <taxon>Glycomycetaceae</taxon>
        <taxon>Glycomyces</taxon>
    </lineage>
</organism>
<name>A0ABN2HHV4_9ACTN</name>
<evidence type="ECO:0000313" key="2">
    <source>
        <dbReference type="Proteomes" id="UP001499851"/>
    </source>
</evidence>
<dbReference type="InterPro" id="IPR022536">
    <property type="entry name" value="EspC"/>
</dbReference>
<dbReference type="Pfam" id="PF10824">
    <property type="entry name" value="T7SS_ESX_EspC"/>
    <property type="match status" value="1"/>
</dbReference>
<evidence type="ECO:0000313" key="1">
    <source>
        <dbReference type="EMBL" id="GAA1688237.1"/>
    </source>
</evidence>
<comment type="caution">
    <text evidence="1">The sequence shown here is derived from an EMBL/GenBank/DDBJ whole genome shotgun (WGS) entry which is preliminary data.</text>
</comment>
<protein>
    <recommendedName>
        <fullName evidence="3">PE domain-containing protein</fullName>
    </recommendedName>
</protein>
<dbReference type="EMBL" id="BAAAQF010000019">
    <property type="protein sequence ID" value="GAA1688237.1"/>
    <property type="molecule type" value="Genomic_DNA"/>
</dbReference>
<proteinExistence type="predicted"/>
<sequence>MGAGIDVNPEELRTHAAHLRALHGRFAAIRGASSHIAMSDDAYGQLCQMLPPIMEQRHQDQDAGMDALAENFELLAQALDECAAEYESADEFAAGGFSDLQSGVRDPGAS</sequence>
<accession>A0ABN2HHV4</accession>
<reference evidence="1 2" key="1">
    <citation type="journal article" date="2019" name="Int. J. Syst. Evol. Microbiol.">
        <title>The Global Catalogue of Microorganisms (GCM) 10K type strain sequencing project: providing services to taxonomists for standard genome sequencing and annotation.</title>
        <authorList>
            <consortium name="The Broad Institute Genomics Platform"/>
            <consortium name="The Broad Institute Genome Sequencing Center for Infectious Disease"/>
            <person name="Wu L."/>
            <person name="Ma J."/>
        </authorList>
    </citation>
    <scope>NUCLEOTIDE SEQUENCE [LARGE SCALE GENOMIC DNA]</scope>
    <source>
        <strain evidence="1 2">JCM 16001</strain>
    </source>
</reference>
<dbReference type="RefSeq" id="WP_344490074.1">
    <property type="nucleotide sequence ID" value="NZ_BAAAQF010000019.1"/>
</dbReference>
<evidence type="ECO:0008006" key="3">
    <source>
        <dbReference type="Google" id="ProtNLM"/>
    </source>
</evidence>
<gene>
    <name evidence="1" type="ORF">GCM10009830_39770</name>
</gene>
<dbReference type="Proteomes" id="UP001499851">
    <property type="component" value="Unassembled WGS sequence"/>
</dbReference>